<dbReference type="OrthoDB" id="159715at2157"/>
<dbReference type="EMBL" id="FOIS01000003">
    <property type="protein sequence ID" value="SEW10057.1"/>
    <property type="molecule type" value="Genomic_DNA"/>
</dbReference>
<evidence type="ECO:0000313" key="2">
    <source>
        <dbReference type="Proteomes" id="UP000183275"/>
    </source>
</evidence>
<evidence type="ECO:0000313" key="1">
    <source>
        <dbReference type="EMBL" id="SEW10057.1"/>
    </source>
</evidence>
<accession>A0A1I0P779</accession>
<gene>
    <name evidence="1" type="ORF">SAMN05216285_2218</name>
</gene>
<dbReference type="RefSeq" id="WP_049989500.1">
    <property type="nucleotide sequence ID" value="NZ_FOIS01000003.1"/>
</dbReference>
<name>A0A1I0P779_9EURY</name>
<dbReference type="eggNOG" id="arCOG00619">
    <property type="taxonomic scope" value="Archaea"/>
</dbReference>
<keyword evidence="2" id="KW-1185">Reference proteome</keyword>
<reference evidence="2" key="1">
    <citation type="submission" date="2016-10" db="EMBL/GenBank/DDBJ databases">
        <authorList>
            <person name="Varghese N."/>
        </authorList>
    </citation>
    <scope>NUCLEOTIDE SEQUENCE [LARGE SCALE GENOMIC DNA]</scope>
    <source>
        <strain evidence="2">CGMCC 1.12284</strain>
    </source>
</reference>
<dbReference type="STRING" id="1202768.SAMN05216285_2218"/>
<dbReference type="Proteomes" id="UP000183275">
    <property type="component" value="Unassembled WGS sequence"/>
</dbReference>
<proteinExistence type="predicted"/>
<protein>
    <submittedName>
        <fullName evidence="1">Uncharacterized protein</fullName>
    </submittedName>
</protein>
<sequence>MSVQDPTDETVTTDEPTQIDDTVLERRSWNYAYIGEDVEGRHHHVDCKLERIIVTKARADRNDSGVIPVFTLVGPLLHTCGLADHPEADDADDGLAIWIEFVREEIGWDEHPVSAVDQAADILEGVFR</sequence>
<organism evidence="1 2">
    <name type="scientific">Natrinema salifodinae</name>
    <dbReference type="NCBI Taxonomy" id="1202768"/>
    <lineage>
        <taxon>Archaea</taxon>
        <taxon>Methanobacteriati</taxon>
        <taxon>Methanobacteriota</taxon>
        <taxon>Stenosarchaea group</taxon>
        <taxon>Halobacteria</taxon>
        <taxon>Halobacteriales</taxon>
        <taxon>Natrialbaceae</taxon>
        <taxon>Natrinema</taxon>
    </lineage>
</organism>
<dbReference type="AlphaFoldDB" id="A0A1I0P779"/>